<evidence type="ECO:0000313" key="43">
    <source>
        <dbReference type="EMBL" id="KAH0817098.1"/>
    </source>
</evidence>
<keyword evidence="11" id="KW-0597">Phosphoprotein</keyword>
<dbReference type="InterPro" id="IPR018240">
    <property type="entry name" value="Clathrin_mu_CS"/>
</dbReference>
<dbReference type="FunFam" id="2.60.40.10:FF:000071">
    <property type="entry name" value="Plexin A2"/>
    <property type="match status" value="1"/>
</dbReference>
<dbReference type="Gene3D" id="2.60.40.1170">
    <property type="entry name" value="Mu homology domain, subdomain B"/>
    <property type="match status" value="2"/>
</dbReference>
<keyword evidence="21 34" id="KW-0862">Zinc</keyword>
<evidence type="ECO:0000256" key="4">
    <source>
        <dbReference type="ARBA" id="ARBA00004555"/>
    </source>
</evidence>
<feature type="zinc finger region" description="C3H1-type" evidence="34">
    <location>
        <begin position="3076"/>
        <end position="3105"/>
    </location>
</feature>
<dbReference type="SUPFAM" id="SSF48371">
    <property type="entry name" value="ARM repeat"/>
    <property type="match status" value="1"/>
</dbReference>
<evidence type="ECO:0000256" key="23">
    <source>
        <dbReference type="ARBA" id="ARBA00022927"/>
    </source>
</evidence>
<feature type="domain" description="Sema" evidence="41">
    <location>
        <begin position="1005"/>
        <end position="1483"/>
    </location>
</feature>
<dbReference type="GO" id="GO:0097374">
    <property type="term" value="P:sensory neuron axon guidance"/>
    <property type="evidence" value="ECO:0007669"/>
    <property type="project" value="TreeGrafter"/>
</dbReference>
<dbReference type="InterPro" id="IPR015878">
    <property type="entry name" value="Ado_hCys_hydrolase_NAD-bd"/>
</dbReference>
<dbReference type="CDD" id="cd00603">
    <property type="entry name" value="IPT_PCSR"/>
    <property type="match status" value="1"/>
</dbReference>
<dbReference type="Pfam" id="PF00151">
    <property type="entry name" value="Lipase"/>
    <property type="match status" value="1"/>
</dbReference>
<gene>
    <name evidence="43" type="ORF">GEV33_005694</name>
</gene>
<evidence type="ECO:0000259" key="40">
    <source>
        <dbReference type="PROSITE" id="PS50103"/>
    </source>
</evidence>
<evidence type="ECO:0000256" key="7">
    <source>
        <dbReference type="ARBA" id="ARBA00010297"/>
    </source>
</evidence>
<dbReference type="CDD" id="cd00707">
    <property type="entry name" value="Pancreat_lipase_like"/>
    <property type="match status" value="1"/>
</dbReference>
<keyword evidence="8" id="KW-0813">Transport</keyword>
<dbReference type="Gene3D" id="3.30.450.60">
    <property type="match status" value="1"/>
</dbReference>
<dbReference type="CDD" id="cd16730">
    <property type="entry name" value="RING-HC_MKRN1_3"/>
    <property type="match status" value="1"/>
</dbReference>
<dbReference type="GO" id="GO:0007162">
    <property type="term" value="P:negative regulation of cell adhesion"/>
    <property type="evidence" value="ECO:0007669"/>
    <property type="project" value="TreeGrafter"/>
</dbReference>
<dbReference type="FunFam" id="2.60.40.10:FF:000203">
    <property type="entry name" value="Plexin B2"/>
    <property type="match status" value="1"/>
</dbReference>
<keyword evidence="27 38" id="KW-0472">Membrane</keyword>
<dbReference type="InterPro" id="IPR015943">
    <property type="entry name" value="WD40/YVTN_repeat-like_dom_sf"/>
</dbReference>
<dbReference type="CDD" id="cd09258">
    <property type="entry name" value="AP-1_Mu1A_Cterm"/>
    <property type="match status" value="1"/>
</dbReference>
<dbReference type="Gene3D" id="2.130.10.10">
    <property type="entry name" value="YVTN repeat-like/Quinoprotein amine dehydrogenase"/>
    <property type="match status" value="1"/>
</dbReference>
<evidence type="ECO:0000256" key="6">
    <source>
        <dbReference type="ARBA" id="ARBA00007122"/>
    </source>
</evidence>
<feature type="domain" description="C3H1-type" evidence="40">
    <location>
        <begin position="2933"/>
        <end position="2959"/>
    </location>
</feature>
<dbReference type="GO" id="GO:0008270">
    <property type="term" value="F:zinc ion binding"/>
    <property type="evidence" value="ECO:0007669"/>
    <property type="project" value="UniProtKB-KW"/>
</dbReference>
<dbReference type="FunFam" id="2.60.40.10:FF:000728">
    <property type="entry name" value="Plexin D1"/>
    <property type="match status" value="1"/>
</dbReference>
<comment type="similarity">
    <text evidence="6 36">Belongs to the adenosylhomocysteinase family.</text>
</comment>
<dbReference type="InterPro" id="IPR041362">
    <property type="entry name" value="TIG2_plexin"/>
</dbReference>
<feature type="domain" description="C3H1-type" evidence="40">
    <location>
        <begin position="3233"/>
        <end position="3262"/>
    </location>
</feature>
<evidence type="ECO:0000256" key="25">
    <source>
        <dbReference type="ARBA" id="ARBA00023027"/>
    </source>
</evidence>
<dbReference type="InterPro" id="IPR009030">
    <property type="entry name" value="Growth_fac_rcpt_cys_sf"/>
</dbReference>
<dbReference type="InterPro" id="IPR028565">
    <property type="entry name" value="MHD"/>
</dbReference>
<dbReference type="FunFam" id="3.40.50.1480:FF:000007">
    <property type="entry name" value="Adenosylhomocysteinase"/>
    <property type="match status" value="1"/>
</dbReference>
<keyword evidence="15 34" id="KW-0479">Metal-binding</keyword>
<keyword evidence="19" id="KW-0221">Differentiation</keyword>
<dbReference type="GO" id="GO:0005794">
    <property type="term" value="C:Golgi apparatus"/>
    <property type="evidence" value="ECO:0007669"/>
    <property type="project" value="UniProtKB-SubCell"/>
</dbReference>
<dbReference type="CDD" id="cd01180">
    <property type="entry name" value="IPT_plexin_repeat1"/>
    <property type="match status" value="1"/>
</dbReference>
<dbReference type="SUPFAM" id="SSF101912">
    <property type="entry name" value="Sema domain"/>
    <property type="match status" value="1"/>
</dbReference>
<dbReference type="InterPro" id="IPR046800">
    <property type="entry name" value="Plexin_RBD"/>
</dbReference>
<dbReference type="FunFam" id="3.10.20.90:FF:000213">
    <property type="entry name" value="Plexin A4, B"/>
    <property type="match status" value="1"/>
</dbReference>
<dbReference type="Gene3D" id="3.40.50.1480">
    <property type="entry name" value="Adenosylhomocysteinase-like"/>
    <property type="match status" value="3"/>
</dbReference>
<dbReference type="GO" id="GO:0061630">
    <property type="term" value="F:ubiquitin protein ligase activity"/>
    <property type="evidence" value="ECO:0007669"/>
    <property type="project" value="UniProtKB-EC"/>
</dbReference>
<evidence type="ECO:0000256" key="38">
    <source>
        <dbReference type="SAM" id="Phobius"/>
    </source>
</evidence>
<dbReference type="InterPro" id="IPR033906">
    <property type="entry name" value="Lipase_N"/>
</dbReference>
<dbReference type="SUPFAM" id="SSF53474">
    <property type="entry name" value="alpha/beta-Hydrolases"/>
    <property type="match status" value="1"/>
</dbReference>
<evidence type="ECO:0000256" key="35">
    <source>
        <dbReference type="RuleBase" id="RU000548"/>
    </source>
</evidence>
<dbReference type="Gene3D" id="3.30.40.10">
    <property type="entry name" value="Zinc/RING finger domain, C3HC4 (zinc finger)"/>
    <property type="match status" value="1"/>
</dbReference>
<dbReference type="InterPro" id="IPR001392">
    <property type="entry name" value="Clathrin_mu"/>
</dbReference>
<evidence type="ECO:0000256" key="24">
    <source>
        <dbReference type="ARBA" id="ARBA00022989"/>
    </source>
</evidence>
<keyword evidence="31" id="KW-0968">Cytoplasmic vesicle</keyword>
<dbReference type="FunFam" id="2.60.40.1170:FF:000002">
    <property type="entry name" value="AP-1 complex subunit mu-1 isoform 1"/>
    <property type="match status" value="1"/>
</dbReference>
<dbReference type="GO" id="GO:0050772">
    <property type="term" value="P:positive regulation of axonogenesis"/>
    <property type="evidence" value="ECO:0007669"/>
    <property type="project" value="TreeGrafter"/>
</dbReference>
<dbReference type="PANTHER" id="PTHR22625">
    <property type="entry name" value="PLEXIN"/>
    <property type="match status" value="1"/>
</dbReference>
<comment type="pathway">
    <text evidence="35">Amino-acid biosynthesis; L-homocysteine biosynthesis; L-homocysteine from S-adenosyl-L-homocysteine: step 1/1.</text>
</comment>
<dbReference type="Pfam" id="PF00670">
    <property type="entry name" value="AdoHcyase_NAD"/>
    <property type="match status" value="1"/>
</dbReference>
<dbReference type="FunFam" id="3.40.50.1480:FF:000002">
    <property type="entry name" value="Adenosylhomocysteinase"/>
    <property type="match status" value="1"/>
</dbReference>
<dbReference type="SUPFAM" id="SSF57184">
    <property type="entry name" value="Growth factor receptor domain"/>
    <property type="match status" value="1"/>
</dbReference>
<dbReference type="PROSITE" id="PS00990">
    <property type="entry name" value="CLAT_ADAPTOR_M_1"/>
    <property type="match status" value="1"/>
</dbReference>
<dbReference type="SMART" id="SM00356">
    <property type="entry name" value="ZnF_C3H1"/>
    <property type="match status" value="3"/>
</dbReference>
<comment type="caution">
    <text evidence="33">Lacks conserved residue(s) required for the propagation of feature annotation.</text>
</comment>
<dbReference type="Gene3D" id="1.10.506.10">
    <property type="entry name" value="GTPase Activation - p120gap, domain 1"/>
    <property type="match status" value="2"/>
</dbReference>
<dbReference type="InterPro" id="IPR013818">
    <property type="entry name" value="Lipase"/>
</dbReference>
<dbReference type="PROSITE" id="PS00738">
    <property type="entry name" value="ADOHCYASE_1"/>
    <property type="match status" value="1"/>
</dbReference>
<evidence type="ECO:0000256" key="34">
    <source>
        <dbReference type="PROSITE-ProRule" id="PRU00723"/>
    </source>
</evidence>
<accession>A0A8J6HP41</accession>
<evidence type="ECO:0000256" key="26">
    <source>
        <dbReference type="ARBA" id="ARBA00023034"/>
    </source>
</evidence>
<dbReference type="SUPFAM" id="SSF81296">
    <property type="entry name" value="E set domains"/>
    <property type="match status" value="3"/>
</dbReference>
<dbReference type="Pfam" id="PF01217">
    <property type="entry name" value="Clat_adaptor_s"/>
    <property type="match status" value="1"/>
</dbReference>
<keyword evidence="17" id="KW-0677">Repeat</keyword>
<dbReference type="InterPro" id="IPR029058">
    <property type="entry name" value="AB_hydrolase_fold"/>
</dbReference>
<dbReference type="GO" id="GO:0031984">
    <property type="term" value="C:organelle subcompartment"/>
    <property type="evidence" value="ECO:0007669"/>
    <property type="project" value="UniProtKB-ARBA"/>
</dbReference>
<evidence type="ECO:0000256" key="21">
    <source>
        <dbReference type="ARBA" id="ARBA00022833"/>
    </source>
</evidence>
<dbReference type="Pfam" id="PF05221">
    <property type="entry name" value="AdoHcyase"/>
    <property type="match status" value="1"/>
</dbReference>
<evidence type="ECO:0000256" key="3">
    <source>
        <dbReference type="ARBA" id="ARBA00004251"/>
    </source>
</evidence>
<comment type="cofactor">
    <cofactor evidence="35">
        <name>NAD(+)</name>
        <dbReference type="ChEBI" id="CHEBI:57540"/>
    </cofactor>
    <text evidence="35">Binds 1 NAD(+) per subunit.</text>
</comment>
<feature type="zinc finger region" description="C3H1-type" evidence="34">
    <location>
        <begin position="2933"/>
        <end position="2959"/>
    </location>
</feature>
<evidence type="ECO:0000256" key="17">
    <source>
        <dbReference type="ARBA" id="ARBA00022737"/>
    </source>
</evidence>
<dbReference type="GO" id="GO:0006629">
    <property type="term" value="P:lipid metabolic process"/>
    <property type="evidence" value="ECO:0007669"/>
    <property type="project" value="InterPro"/>
</dbReference>
<dbReference type="Pfam" id="PF20170">
    <property type="entry name" value="Plexin_RBD"/>
    <property type="match status" value="1"/>
</dbReference>
<keyword evidence="18 34" id="KW-0863">Zinc-finger</keyword>
<proteinExistence type="inferred from homology"/>
<feature type="compositionally biased region" description="Low complexity" evidence="37">
    <location>
        <begin position="2967"/>
        <end position="2983"/>
    </location>
</feature>
<keyword evidence="25 35" id="KW-0520">NAD</keyword>
<dbReference type="CDD" id="cd11236">
    <property type="entry name" value="Sema_plexin_like"/>
    <property type="match status" value="1"/>
</dbReference>
<evidence type="ECO:0000259" key="42">
    <source>
        <dbReference type="PROSITE" id="PS51072"/>
    </source>
</evidence>
<dbReference type="NCBIfam" id="NF004005">
    <property type="entry name" value="PRK05476.2-3"/>
    <property type="match status" value="1"/>
</dbReference>
<dbReference type="SMART" id="SM00423">
    <property type="entry name" value="PSI"/>
    <property type="match status" value="3"/>
</dbReference>
<dbReference type="GO" id="GO:0030334">
    <property type="term" value="P:regulation of cell migration"/>
    <property type="evidence" value="ECO:0007669"/>
    <property type="project" value="TreeGrafter"/>
</dbReference>
<dbReference type="InterPro" id="IPR014756">
    <property type="entry name" value="Ig_E-set"/>
</dbReference>
<comment type="similarity">
    <text evidence="5">Belongs to the adaptor complexes medium subunit family.</text>
</comment>
<dbReference type="EC" id="3.13.2.1" evidence="35"/>
<feature type="domain" description="MHD" evidence="42">
    <location>
        <begin position="167"/>
        <end position="420"/>
    </location>
</feature>
<dbReference type="InterPro" id="IPR016201">
    <property type="entry name" value="PSI"/>
</dbReference>
<dbReference type="InterPro" id="IPR041019">
    <property type="entry name" value="TIG1_plexin"/>
</dbReference>
<feature type="compositionally biased region" description="Low complexity" evidence="37">
    <location>
        <begin position="424"/>
        <end position="439"/>
    </location>
</feature>
<evidence type="ECO:0000256" key="36">
    <source>
        <dbReference type="RuleBase" id="RU004166"/>
    </source>
</evidence>
<keyword evidence="23" id="KW-0653">Protein transport</keyword>
<keyword evidence="44" id="KW-1185">Reference proteome</keyword>
<reference evidence="43" key="1">
    <citation type="journal article" date="2020" name="J Insects Food Feed">
        <title>The yellow mealworm (Tenebrio molitor) genome: a resource for the emerging insects as food and feed industry.</title>
        <authorList>
            <person name="Eriksson T."/>
            <person name="Andere A."/>
            <person name="Kelstrup H."/>
            <person name="Emery V."/>
            <person name="Picard C."/>
        </authorList>
    </citation>
    <scope>NUCLEOTIDE SEQUENCE</scope>
    <source>
        <strain evidence="43">Stoneville</strain>
        <tissue evidence="43">Whole head</tissue>
    </source>
</reference>
<dbReference type="SUPFAM" id="SSF57850">
    <property type="entry name" value="RING/U-box"/>
    <property type="match status" value="1"/>
</dbReference>
<dbReference type="PROSITE" id="PS50103">
    <property type="entry name" value="ZF_C3H1"/>
    <property type="match status" value="3"/>
</dbReference>
<evidence type="ECO:0000256" key="20">
    <source>
        <dbReference type="ARBA" id="ARBA00022786"/>
    </source>
</evidence>
<keyword evidence="22" id="KW-0524">Neurogenesis</keyword>
<dbReference type="NCBIfam" id="TIGR00936">
    <property type="entry name" value="ahcY"/>
    <property type="match status" value="1"/>
</dbReference>
<dbReference type="InterPro" id="IPR000571">
    <property type="entry name" value="Znf_CCCH"/>
</dbReference>
<evidence type="ECO:0000256" key="12">
    <source>
        <dbReference type="ARBA" id="ARBA00022563"/>
    </source>
</evidence>
<evidence type="ECO:0000256" key="31">
    <source>
        <dbReference type="ARBA" id="ARBA00023329"/>
    </source>
</evidence>
<dbReference type="PANTHER" id="PTHR22625:SF44">
    <property type="entry name" value="PLEXIN-B"/>
    <property type="match status" value="1"/>
</dbReference>
<dbReference type="GO" id="GO:0002116">
    <property type="term" value="C:semaphorin receptor complex"/>
    <property type="evidence" value="ECO:0007669"/>
    <property type="project" value="TreeGrafter"/>
</dbReference>
<dbReference type="GO" id="GO:0030131">
    <property type="term" value="C:clathrin adaptor complex"/>
    <property type="evidence" value="ECO:0007669"/>
    <property type="project" value="InterPro"/>
</dbReference>
<evidence type="ECO:0000259" key="39">
    <source>
        <dbReference type="PROSITE" id="PS50089"/>
    </source>
</evidence>
<dbReference type="GO" id="GO:0120025">
    <property type="term" value="C:plasma membrane bounded cell projection"/>
    <property type="evidence" value="ECO:0007669"/>
    <property type="project" value="UniProtKB-ARBA"/>
</dbReference>
<dbReference type="PROSITE" id="PS51004">
    <property type="entry name" value="SEMA"/>
    <property type="match status" value="1"/>
</dbReference>
<evidence type="ECO:0000256" key="1">
    <source>
        <dbReference type="ARBA" id="ARBA00000900"/>
    </source>
</evidence>
<protein>
    <recommendedName>
        <fullName evidence="35">Adenosylhomocysteinase</fullName>
        <ecNumber evidence="35">3.13.2.1</ecNumber>
    </recommendedName>
</protein>
<dbReference type="InterPro" id="IPR020082">
    <property type="entry name" value="S-Ado-L-homoCys_hydrolase_CS"/>
</dbReference>
<dbReference type="Pfam" id="PF01403">
    <property type="entry name" value="Sema"/>
    <property type="match status" value="1"/>
</dbReference>
<dbReference type="Pfam" id="PF08337">
    <property type="entry name" value="Plexin_cytopl"/>
    <property type="match status" value="1"/>
</dbReference>
<dbReference type="PROSITE" id="PS00518">
    <property type="entry name" value="ZF_RING_1"/>
    <property type="match status" value="1"/>
</dbReference>
<comment type="similarity">
    <text evidence="7">Belongs to the plexin family.</text>
</comment>
<dbReference type="PROSITE" id="PS00991">
    <property type="entry name" value="CLAT_ADAPTOR_M_2"/>
    <property type="match status" value="1"/>
</dbReference>
<feature type="domain" description="C3H1-type" evidence="40">
    <location>
        <begin position="3076"/>
        <end position="3105"/>
    </location>
</feature>
<reference evidence="43" key="2">
    <citation type="submission" date="2021-08" db="EMBL/GenBank/DDBJ databases">
        <authorList>
            <person name="Eriksson T."/>
        </authorList>
    </citation>
    <scope>NUCLEOTIDE SEQUENCE</scope>
    <source>
        <strain evidence="43">Stoneville</strain>
        <tissue evidence="43">Whole head</tissue>
    </source>
</reference>
<keyword evidence="28" id="KW-1015">Disulfide bond</keyword>
<dbReference type="InterPro" id="IPR013783">
    <property type="entry name" value="Ig-like_fold"/>
</dbReference>
<comment type="subcellular location">
    <subcellularLocation>
        <location evidence="3">Cell membrane</location>
        <topology evidence="3">Single-pass type I membrane protein</topology>
    </subcellularLocation>
    <subcellularLocation>
        <location evidence="2">Cytoplasmic vesicle</location>
        <location evidence="2">Clathrin-coated vesicle membrane</location>
        <topology evidence="2">Peripheral membrane protein</topology>
        <orientation evidence="2">Cytoplasmic side</orientation>
    </subcellularLocation>
    <subcellularLocation>
        <location evidence="4">Golgi apparatus</location>
    </subcellularLocation>
</comment>
<dbReference type="InterPro" id="IPR016024">
    <property type="entry name" value="ARM-type_fold"/>
</dbReference>
<keyword evidence="12 35" id="KW-0554">One-carbon metabolism</keyword>
<feature type="zinc finger region" description="C3H1-type" evidence="34">
    <location>
        <begin position="3233"/>
        <end position="3262"/>
    </location>
</feature>
<keyword evidence="26" id="KW-0333">Golgi apparatus</keyword>
<dbReference type="InterPro" id="IPR002165">
    <property type="entry name" value="Plexin_repeat"/>
</dbReference>
<name>A0A8J6HP41_TENMO</name>
<feature type="region of interest" description="Disordered" evidence="37">
    <location>
        <begin position="2965"/>
        <end position="2985"/>
    </location>
</feature>
<dbReference type="SMART" id="SM00184">
    <property type="entry name" value="RING"/>
    <property type="match status" value="1"/>
</dbReference>
<dbReference type="SUPFAM" id="SSF103575">
    <property type="entry name" value="Plexin repeat"/>
    <property type="match status" value="1"/>
</dbReference>
<evidence type="ECO:0000313" key="44">
    <source>
        <dbReference type="Proteomes" id="UP000719412"/>
    </source>
</evidence>
<dbReference type="InterPro" id="IPR001627">
    <property type="entry name" value="Semap_dom"/>
</dbReference>
<dbReference type="SMART" id="SM00996">
    <property type="entry name" value="AdoHcyase"/>
    <property type="match status" value="1"/>
</dbReference>
<dbReference type="GO" id="GO:0006886">
    <property type="term" value="P:intracellular protein transport"/>
    <property type="evidence" value="ECO:0007669"/>
    <property type="project" value="InterPro"/>
</dbReference>
<dbReference type="Pfam" id="PF01437">
    <property type="entry name" value="PSI"/>
    <property type="match status" value="1"/>
</dbReference>
<dbReference type="FunFam" id="1.10.506.10:FF:000027">
    <property type="entry name" value="Plexin A, isoform B"/>
    <property type="match status" value="1"/>
</dbReference>
<dbReference type="Gene3D" id="3.40.50.1820">
    <property type="entry name" value="alpha/beta hydrolase"/>
    <property type="match status" value="1"/>
</dbReference>
<dbReference type="GO" id="GO:0008360">
    <property type="term" value="P:regulation of cell shape"/>
    <property type="evidence" value="ECO:0007669"/>
    <property type="project" value="TreeGrafter"/>
</dbReference>
<dbReference type="GO" id="GO:0005886">
    <property type="term" value="C:plasma membrane"/>
    <property type="evidence" value="ECO:0007669"/>
    <property type="project" value="UniProtKB-SubCell"/>
</dbReference>
<dbReference type="FunFam" id="3.40.50.1480:FF:000009">
    <property type="entry name" value="Adenosylhomocysteinase like 2"/>
    <property type="match status" value="1"/>
</dbReference>
<dbReference type="InterPro" id="IPR022775">
    <property type="entry name" value="AP_mu_sigma_su"/>
</dbReference>
<dbReference type="InterPro" id="IPR008936">
    <property type="entry name" value="Rho_GTPase_activation_prot"/>
</dbReference>
<evidence type="ECO:0000256" key="16">
    <source>
        <dbReference type="ARBA" id="ARBA00022729"/>
    </source>
</evidence>
<dbReference type="SUPFAM" id="SSF64356">
    <property type="entry name" value="SNARE-like"/>
    <property type="match status" value="1"/>
</dbReference>
<evidence type="ECO:0000256" key="5">
    <source>
        <dbReference type="ARBA" id="ARBA00005324"/>
    </source>
</evidence>
<dbReference type="SUPFAM" id="SSF52283">
    <property type="entry name" value="Formate/glycerate dehydrogenase catalytic domain-like"/>
    <property type="match status" value="1"/>
</dbReference>
<dbReference type="CDD" id="cd14835">
    <property type="entry name" value="AP1_Mu_N"/>
    <property type="match status" value="1"/>
</dbReference>
<dbReference type="GO" id="GO:0008045">
    <property type="term" value="P:motor neuron axon guidance"/>
    <property type="evidence" value="ECO:0007669"/>
    <property type="project" value="TreeGrafter"/>
</dbReference>
<keyword evidence="30" id="KW-0325">Glycoprotein</keyword>
<keyword evidence="10" id="KW-1003">Cell membrane</keyword>
<keyword evidence="9" id="KW-0217">Developmental protein</keyword>
<keyword evidence="35" id="KW-0378">Hydrolase</keyword>
<dbReference type="FunFam" id="3.40.50.720:FF:000035">
    <property type="entry name" value="Adenosylhomocysteinase"/>
    <property type="match status" value="1"/>
</dbReference>
<dbReference type="CDD" id="cd12205">
    <property type="entry name" value="RasGAP_plexin"/>
    <property type="match status" value="1"/>
</dbReference>
<evidence type="ECO:0000256" key="28">
    <source>
        <dbReference type="ARBA" id="ARBA00023157"/>
    </source>
</evidence>
<feature type="transmembrane region" description="Helical" evidence="38">
    <location>
        <begin position="2230"/>
        <end position="2252"/>
    </location>
</feature>
<dbReference type="SMART" id="SM00429">
    <property type="entry name" value="IPT"/>
    <property type="match status" value="4"/>
</dbReference>
<dbReference type="SUPFAM" id="SSF48350">
    <property type="entry name" value="GTPase activation domain, GAP"/>
    <property type="match status" value="1"/>
</dbReference>
<dbReference type="InterPro" id="IPR002909">
    <property type="entry name" value="IPT_dom"/>
</dbReference>
<evidence type="ECO:0000256" key="37">
    <source>
        <dbReference type="SAM" id="MobiDB-lite"/>
    </source>
</evidence>
<dbReference type="InterPro" id="IPR017907">
    <property type="entry name" value="Znf_RING_CS"/>
</dbReference>
<dbReference type="GO" id="GO:0004013">
    <property type="term" value="F:adenosylhomocysteinase activity"/>
    <property type="evidence" value="ECO:0007669"/>
    <property type="project" value="UniProtKB-EC"/>
</dbReference>
<dbReference type="GO" id="GO:0016192">
    <property type="term" value="P:vesicle-mediated transport"/>
    <property type="evidence" value="ECO:0007669"/>
    <property type="project" value="InterPro"/>
</dbReference>
<dbReference type="SMART" id="SM00997">
    <property type="entry name" value="AdoHcyase_NAD"/>
    <property type="match status" value="1"/>
</dbReference>
<dbReference type="Gene3D" id="3.40.50.720">
    <property type="entry name" value="NAD(P)-binding Rossmann-like Domain"/>
    <property type="match status" value="1"/>
</dbReference>
<evidence type="ECO:0000256" key="15">
    <source>
        <dbReference type="ARBA" id="ARBA00022723"/>
    </source>
</evidence>
<dbReference type="Pfam" id="PF24479">
    <property type="entry name" value="PSI_PlexinA-B"/>
    <property type="match status" value="1"/>
</dbReference>
<dbReference type="InterPro" id="IPR001841">
    <property type="entry name" value="Znf_RING"/>
</dbReference>
<dbReference type="PROSITE" id="PS00739">
    <property type="entry name" value="ADOHCYASE_2"/>
    <property type="match status" value="1"/>
</dbReference>
<dbReference type="FunFam" id="3.30.450.60:FF:000006">
    <property type="entry name" value="AP-1 complex subunit mu-1 isoform 1"/>
    <property type="match status" value="1"/>
</dbReference>
<dbReference type="PROSITE" id="PS50089">
    <property type="entry name" value="ZF_RING_2"/>
    <property type="match status" value="1"/>
</dbReference>
<evidence type="ECO:0000256" key="18">
    <source>
        <dbReference type="ARBA" id="ARBA00022771"/>
    </source>
</evidence>
<evidence type="ECO:0000256" key="29">
    <source>
        <dbReference type="ARBA" id="ARBA00023170"/>
    </source>
</evidence>
<evidence type="ECO:0000256" key="13">
    <source>
        <dbReference type="ARBA" id="ARBA00022679"/>
    </source>
</evidence>
<dbReference type="GO" id="GO:0017154">
    <property type="term" value="F:semaphorin receptor activity"/>
    <property type="evidence" value="ECO:0007669"/>
    <property type="project" value="InterPro"/>
</dbReference>
<keyword evidence="29" id="KW-0675">Receptor</keyword>
<dbReference type="SMART" id="SM00630">
    <property type="entry name" value="Sema"/>
    <property type="match status" value="1"/>
</dbReference>
<organism evidence="43 44">
    <name type="scientific">Tenebrio molitor</name>
    <name type="common">Yellow mealworm beetle</name>
    <dbReference type="NCBI Taxonomy" id="7067"/>
    <lineage>
        <taxon>Eukaryota</taxon>
        <taxon>Metazoa</taxon>
        <taxon>Ecdysozoa</taxon>
        <taxon>Arthropoda</taxon>
        <taxon>Hexapoda</taxon>
        <taxon>Insecta</taxon>
        <taxon>Pterygota</taxon>
        <taxon>Neoptera</taxon>
        <taxon>Endopterygota</taxon>
        <taxon>Coleoptera</taxon>
        <taxon>Polyphaga</taxon>
        <taxon>Cucujiformia</taxon>
        <taxon>Tenebrionidae</taxon>
        <taxon>Tenebrio</taxon>
    </lineage>
</organism>
<comment type="function">
    <text evidence="32">Subunit of clathrin-associated adaptor protein complex 1 that plays a role in protein sorting in the trans-Golgi network (TGN) and endosomes. The AP complexes mediate the recruitment of clathrin to membranes and the recognition of sorting signals within the cytosolic tails of transmembrane cargo molecules.</text>
</comment>
<dbReference type="GO" id="GO:0006730">
    <property type="term" value="P:one-carbon metabolic process"/>
    <property type="evidence" value="ECO:0007669"/>
    <property type="project" value="UniProtKB-KW"/>
</dbReference>
<evidence type="ECO:0000256" key="8">
    <source>
        <dbReference type="ARBA" id="ARBA00022448"/>
    </source>
</evidence>
<keyword evidence="14 38" id="KW-0812">Transmembrane</keyword>
<dbReference type="Gene3D" id="3.10.20.90">
    <property type="entry name" value="Phosphatidylinositol 3-kinase Catalytic Subunit, Chain A, domain 1"/>
    <property type="match status" value="1"/>
</dbReference>
<dbReference type="SUPFAM" id="SSF49447">
    <property type="entry name" value="Second domain of Mu2 adaptin subunit (ap50) of ap2 adaptor"/>
    <property type="match status" value="1"/>
</dbReference>
<dbReference type="PRINTS" id="PR00314">
    <property type="entry name" value="CLATHRINADPT"/>
</dbReference>
<keyword evidence="20" id="KW-0833">Ubl conjugation pathway</keyword>
<dbReference type="Pfam" id="PF18020">
    <property type="entry name" value="TIG_2"/>
    <property type="match status" value="1"/>
</dbReference>
<dbReference type="InterPro" id="IPR000043">
    <property type="entry name" value="Adenosylhomocysteinase-like"/>
</dbReference>
<evidence type="ECO:0000256" key="32">
    <source>
        <dbReference type="ARBA" id="ARBA00057121"/>
    </source>
</evidence>
<evidence type="ECO:0000256" key="27">
    <source>
        <dbReference type="ARBA" id="ARBA00023136"/>
    </source>
</evidence>
<feature type="region of interest" description="Disordered" evidence="37">
    <location>
        <begin position="4439"/>
        <end position="4469"/>
    </location>
</feature>
<feature type="domain" description="RING-type" evidence="39">
    <location>
        <begin position="3151"/>
        <end position="3204"/>
    </location>
</feature>
<dbReference type="InterPro" id="IPR031148">
    <property type="entry name" value="Plexin"/>
</dbReference>
<sequence length="4490" mass="503750">MSSSAIYILDVKGKVLISRNYRGDIDLGVIEKFMPLLMEKEEEGLLTPLLQTNDCTFAYIKTNNLYIVSTTKKNANIALVFVFLHKIVQVMTEYFKELEEESIRDNFVVIYELLDELLDFGYPQTTDSKILQEYITQEGHKLEIQPRIPVAVTNAVSWRSEGIKYRKNEVFLDVIESVNLLANANGNVLRSEIVGAIKMRVYLSGMPELRLGLNDKVLFESTGRGKSKSVELEDVKFHQCVRLSRFEIDRTISFIPPDGEFELMSYRLNTHVKPLIWIESVIERHAHSRVEYMIKAKSQFKRRSTANNVEIVIPVPHDADSPKFKTTIGSVKYAPEQNAITWTIKSFPGGKEYLMRAHFGLPSVECEDTEGKPPIQVKFEIPYFTTSGIQVRYLKIIEKSGYQALPWDPKSSGALKKSSRYRSRSLSASSTDSYSSSSSSDDDDVSPREKIQKNGAGNSDFCVRNINQHAFGRREIEIAEQEMPGIMALRKRASDDKPLKNAKIVGCTHINAQTAVLIETLVALGASVRWAACNIYSTQNEVAAALAEAGFSVFAWRGETEEDFWWCIDKCVNAENWQPNMILDDGGDATHLMLKKYPAMFKMIKGIVEESVTGVHRLYQLSKAGKLTVPAMNVNDSVTKTKYDNLYSCRESIIDSLKRSTDVMFGGKQVVICGYGEVGKGCSQALKGLGCIVYVTEIDPICALQASMDGFRVVKLNEVIRNVDIVITATGNKNVVTREHMDKMKNGCIVCNMGHSNTEIDVNSLRAPDLTWEKVRSQVDHVIWSDGKRIILLAEGRLVNLSCSSLPSFVVSITSATQALALIELFNAPAGRYKSDVYLLPKKMDEYVASLHLPTFDAHLTELTDEQAKYMGLNKAGPFKPNYYRRFQNGVDGHWICCCSGGRDGECCCPGEESRGTPRVRSTSSERCAPGGASVADVISQKSLRLLDAGSMHDLCAPKYSPIGLCFDNISGRPGYALAAVFMVVKGVRGGAAVDRGASTVAGLWLLLVAGLWGRAFGGTLLAQYPGPADPPMHFSHLAVDHQTGKIFAAGTNRLLQLDADLRLEHSVVTGPKNESPLCHAVGCHDTDIPVALTDDYNKILLIEPESRTLILCGSIFQGACYKYKLSNISAEPEFIPRAIAANDANASTYAYIGPKSYNLWGRSNILYVGTTFTNNGEYRHDVPAIASRDLDTLDIAEYSFSKQSHLSIDVKYRDHFIVQYVYGFNASDYAYFLIVQKQSHLPGQEEQGYVSRLSRTCINDANYDSYTEVTLQCVDGDQKYNLVQDAKIATAGDELANALGITVGTPVLIAVFRPARGITNEPQPHSALCLYPLRDIEAKFIENIHMCFNGSVKYRNMGYVSGLILDGKCPTSGSAGNIPNFCEVGLKISGATPIISNAALVFPNVSLSAVATASTGRHVLAFLGTTDGRLKKVLLSGPVPTEYEEVVVDESNAILPDTTLSSSGDYLGTLQISKINVEHCSSYNNCSACLESKDPYCGWCSLEKKCTVRSACLKASHSPPRWLSLGTGQQCIDFEQVLPERIPINQMTTVRLTIKTLPELPFGAKYKCVFGSAEPIDAVVTEFGLSCPTPDVSRRPQIPPQKDHVLVPLSVRSSETNKDFVSRNFAYYDCSKHTTCMQCVKSQWACNWCVYENKCTHNTSVCQRNIISGENNPVHLPNHGFEYCPQFRRRDVILLPTNVPKQMVFEVKNLPHPQAAHSGFQCIIIIEGATMLVPARVAYNKHIVCDNTTYSYEANEGEYEANVTVVWNRNHHIDSMTVKLYKCDILGSHREHADCSLCVTRNSKYQCTWCGNTCSYSETCQQIPHIECPRPRIDMIKPLSGPIEGGTLVTIEGSNLGLKKEDVQGKIKIGDVPCELFNYEVSVKIQCVTGPSNTEKTAPIIVGNEAGFTKSSVEFSYKDIKLFGIDPTKGPLSGGTQLAIRGQYLNIGSEITAYLDDYVCQVNLTQASSGRLTCITSRAHESVNIAKLTLSIDGANRTLEGNPFNYTQDPTIMEIKPLKSFVSGGRMIFVHGTNLSSIQAPEMEVYSDGEPSIECPSPSVNRQFLLASTRIRRSLRQPSAIKMPEAQLIVKIGFIMDNVQSVKNLDKHFPNLRSQLLYVEDPKFFKFPNQIKLYKGDTLVIEGENLNMASDETDVVVTIGTKPCNVTGLAMSQLVCSPPEQQPFDTDENGVKTDTNLPLVVVRVGRNLRFPLGYLRYDIYKSFAFPPEAIAMISSGSILFVLFFFAVLFVYRRKSTQAEREYKRIQIQMDTLESNVRSECKLAFAELQTDMTDLTADLENSGIPTLDHTSYIMKVFFPGVSDHPILNSPKVRINGPRTNYDSAMLQFEQLINNKHFVLVFIEILESQKSFNIRDKVTVASLLMVVLMGKMEYATDILKSLLLRLIDKSVNTKHPQLMLRRTESVVEKMLTNWMALCMYYYLKEYAGSSLFLLFKAIKHQIEKGLVDAITHDARYSLSEERLLREQVEHSVVVSIKCIKNSSATGVDLQTLHIVQDDLDEKIQCKVLDCDTISQVKSKILDALFKNTPFSLRPSIHEVDLEWRHGRGGHLTLQDEDLTTKTVGSWKKLNTLAHYGVKESAVMSLISRQNDSFNNCKQPCHNCVAGMYFNNSQSPIITTNGDVETGTNPRIYHLVKPIDDHQFPNNKLAERTHKAIPEIFLTRLLSTKGTIQKFVDDFFLTILTVNEALPPAVKWLFDLLDEAARKHGIQDPEVVHAWKSNSLPLRFWVNFIKNPDFIFDINKTTTLDSCLSVIAQTFMDSCSTTEHRLGKDSPSNKLLFAKDIPRYRDMVSQFYHDVASLPVITDQEMGSAMQQLSAQQADEFDTVAALKELYIYVTKYREQIIDALNNDINCRRLHLAQRLDSVAYTLGGEDTYYEKNSCKKLGCSFIHKKKANIEVVQVKAREGFVVGRCNSIPLCRYFLRGYCTHAGNCRFRHEIRPVNKFNVPNTISNQPSSTNTPSTSADELRLQDFHKPAKKGSKHAENASANACAVTTLINSESENVSLNNAEGATCSPLKDSLWVNAPEFVPKSSTIAKPLSYAAAVSPNGAVANNTTSTRQLCPYANKDGFCKYPPGECSYLHGEICDLCGNASLHPWDEEARKKHRQDCIKQHEKNMELSFAIARSKEKSCGICFEVIMEKANGEQRFGILPNCNHCFCLSCIRKWRQARQFENKIIRACPECRVTSDFVCPSLFWVDTKEDKNKLIDDYKTALSTKDCKYFDKGVGKCPFGNKCFYRHAFPDGRVCDVGPPPRQRRTRSGLDNAAIEVLQQVILWDFLDERENPWQSLAEDLEDLADFFSDSDESDWSDYDLFIMNLVTLLDQTSRSICLQSSEKIRIYTSLIMKYKKQKNESPQEDVAKLYDIFYSKIGSLEAQNMFECVLILDVLLIITNYEDLDLSLLIEKSLYFFEKIFDGKLNPNLNTKESKVLEALINNVIEYLITSKTVWSKLDKQQLLDQLCKIIRKSNMKRPVSSAVRVLQCYGAFMEESDYDREMKIKLLDRTLNSLYNNKQSGKIRRNPETRLVIHALCLGDKNLAKPFLSSSLHFMLEVLSNPLSSDSTLSSTLHSLEVLVSDNSIHQFTLRFIVDIIEHCIRLFNKRSWIVRNADLQLLKSLIERFLGVSLDENVRPKTIEDLFVLFPTLIPHFYKILTAPELGDSALIVLLFFSESYIKNDLLAGRLLEDDFNKFRHLFVNIIKNHSNNLGFLAIKAFTALCPDSKISQLYTIGDVTDQVIASLAVEIDFERRIWLNNYLPFIVMETESNRLERVLNRLMANQIPEFLQIKILSILADRIDDNFPTGPVINILILKLTKLADSTHCRRNEQDQEFVSYCVTKYVEAVADDDDEFLVDLATTVVHLYNCSSTSDRFHVIKLLSEFYCYIDDLPDELEESDTYFLIEDAFPIPKQYVKTIILQSLSEGDVASNLGEILSDVTLEKLYLQFHGAVSYMFGNEELRPVSQDVTFNLYTRKNPQIAQIIPPNYPALLRYSYFNPKLKSYFVVHGYTDHKHREIIARLRLVLNSAEDSNVIVVDWSRLAALIYFTAVTHTLPVGTYLGQFLSILENNSVDLRNVHIIGHSLGAHISGIAGAHVGGRIGRITGLDPAGPLFELLEQKDESESLDKSDARFVDVIHTDADEFGISKPIGHVDFYPNEGTSPQPGCTSVFTVVSCSHVRSVEFYTESVINEFPFEARRCNVTRSDDSCLQEEPVHMGHYMSLEDELLQLALILSLLRGNSGPYLENDLFNNTPNYDFDNGTSWRSLTPTVLRSHFVHPKSLDSVLLNYERELFADLNLLGRYNRDNYRHPDVTAYLLNIERTTAPLATQDVPGDIINPTQTQNEEDALAASGNEASSGPIDVGLELSQEIAQYGLTIFSPTEWLGAARLNFEFTPWVHRTIYDSANDLPGCYSHRRRQRRTRIRRSNPVRRWGGPLGPGLESAAAASGKNPARGDCAQLTKAWGDLGRRSGVFV</sequence>
<evidence type="ECO:0000256" key="9">
    <source>
        <dbReference type="ARBA" id="ARBA00022473"/>
    </source>
</evidence>
<dbReference type="InterPro" id="IPR042172">
    <property type="entry name" value="Adenosylhomocyst_ase-like_sf"/>
</dbReference>
<evidence type="ECO:0000256" key="10">
    <source>
        <dbReference type="ARBA" id="ARBA00022475"/>
    </source>
</evidence>
<dbReference type="GO" id="GO:0030665">
    <property type="term" value="C:clathrin-coated vesicle membrane"/>
    <property type="evidence" value="ECO:0007669"/>
    <property type="project" value="UniProtKB-SubCell"/>
</dbReference>
<comment type="catalytic activity">
    <reaction evidence="35">
        <text>S-adenosyl-L-homocysteine + H2O = L-homocysteine + adenosine</text>
        <dbReference type="Rhea" id="RHEA:21708"/>
        <dbReference type="ChEBI" id="CHEBI:15377"/>
        <dbReference type="ChEBI" id="CHEBI:16335"/>
        <dbReference type="ChEBI" id="CHEBI:57856"/>
        <dbReference type="ChEBI" id="CHEBI:58199"/>
        <dbReference type="EC" id="3.13.2.1"/>
    </reaction>
</comment>
<evidence type="ECO:0000259" key="41">
    <source>
        <dbReference type="PROSITE" id="PS51004"/>
    </source>
</evidence>
<evidence type="ECO:0000256" key="2">
    <source>
        <dbReference type="ARBA" id="ARBA00004145"/>
    </source>
</evidence>
<dbReference type="UniPathway" id="UPA00314">
    <property type="reaction ID" value="UER00076"/>
</dbReference>
<dbReference type="CDD" id="cd00401">
    <property type="entry name" value="SAHH"/>
    <property type="match status" value="1"/>
</dbReference>
<keyword evidence="16" id="KW-0732">Signal</keyword>
<dbReference type="InterPro" id="IPR011012">
    <property type="entry name" value="Longin-like_dom_sf"/>
</dbReference>
<dbReference type="InterPro" id="IPR036291">
    <property type="entry name" value="NAD(P)-bd_dom_sf"/>
</dbReference>
<dbReference type="InterPro" id="IPR013083">
    <property type="entry name" value="Znf_RING/FYVE/PHD"/>
</dbReference>
<dbReference type="FunFam" id="2.60.40.10:FF:001973">
    <property type="entry name" value="Plexin A4, B"/>
    <property type="match status" value="1"/>
</dbReference>
<dbReference type="Pfam" id="PF00928">
    <property type="entry name" value="Adap_comp_sub"/>
    <property type="match status" value="1"/>
</dbReference>
<evidence type="ECO:0000256" key="30">
    <source>
        <dbReference type="ARBA" id="ARBA00023180"/>
    </source>
</evidence>
<evidence type="ECO:0000256" key="19">
    <source>
        <dbReference type="ARBA" id="ARBA00022782"/>
    </source>
</evidence>
<dbReference type="FunFam" id="1.10.506.10:FF:000005">
    <property type="entry name" value="Plexin A1"/>
    <property type="match status" value="1"/>
</dbReference>
<keyword evidence="13" id="KW-0808">Transferase</keyword>
<dbReference type="Pfam" id="PF01833">
    <property type="entry name" value="TIG"/>
    <property type="match status" value="3"/>
</dbReference>
<dbReference type="GO" id="GO:0016298">
    <property type="term" value="F:lipase activity"/>
    <property type="evidence" value="ECO:0007669"/>
    <property type="project" value="InterPro"/>
</dbReference>
<dbReference type="EMBL" id="JABDTM020020314">
    <property type="protein sequence ID" value="KAH0817098.1"/>
    <property type="molecule type" value="Genomic_DNA"/>
</dbReference>
<feature type="region of interest" description="Disordered" evidence="37">
    <location>
        <begin position="413"/>
        <end position="457"/>
    </location>
</feature>
<evidence type="ECO:0000256" key="33">
    <source>
        <dbReference type="PROSITE-ProRule" id="PRU00352"/>
    </source>
</evidence>
<comment type="catalytic activity">
    <reaction evidence="1">
        <text>S-ubiquitinyl-[E2 ubiquitin-conjugating enzyme]-L-cysteine + [acceptor protein]-L-lysine = [E2 ubiquitin-conjugating enzyme]-L-cysteine + N(6)-ubiquitinyl-[acceptor protein]-L-lysine.</text>
        <dbReference type="EC" id="2.3.2.27"/>
    </reaction>
</comment>
<dbReference type="PROSITE" id="PS51072">
    <property type="entry name" value="MHD"/>
    <property type="match status" value="1"/>
</dbReference>
<evidence type="ECO:0000256" key="11">
    <source>
        <dbReference type="ARBA" id="ARBA00022553"/>
    </source>
</evidence>
<dbReference type="Pfam" id="PF17960">
    <property type="entry name" value="TIG_plexin"/>
    <property type="match status" value="1"/>
</dbReference>
<evidence type="ECO:0000256" key="14">
    <source>
        <dbReference type="ARBA" id="ARBA00022692"/>
    </source>
</evidence>
<dbReference type="FunFam" id="3.30.40.10:FF:000117">
    <property type="entry name" value="Probable E3 ubiquitin-protein ligase makorin-1"/>
    <property type="match status" value="1"/>
</dbReference>
<dbReference type="InterPro" id="IPR036168">
    <property type="entry name" value="AP2_Mu_C_sf"/>
</dbReference>
<dbReference type="InterPro" id="IPR013548">
    <property type="entry name" value="Plexin_cytoplasmic_RasGAP_dom"/>
</dbReference>
<dbReference type="InterPro" id="IPR036352">
    <property type="entry name" value="Semap_dom_sf"/>
</dbReference>
<dbReference type="Proteomes" id="UP000719412">
    <property type="component" value="Unassembled WGS sequence"/>
</dbReference>
<comment type="caution">
    <text evidence="43">The sequence shown here is derived from an EMBL/GenBank/DDBJ whole genome shotgun (WGS) entry which is preliminary data.</text>
</comment>
<evidence type="ECO:0000256" key="22">
    <source>
        <dbReference type="ARBA" id="ARBA00022902"/>
    </source>
</evidence>
<dbReference type="SUPFAM" id="SSF51735">
    <property type="entry name" value="NAD(P)-binding Rossmann-fold domains"/>
    <property type="match status" value="1"/>
</dbReference>
<dbReference type="Gene3D" id="2.60.40.10">
    <property type="entry name" value="Immunoglobulins"/>
    <property type="match status" value="5"/>
</dbReference>
<keyword evidence="24 38" id="KW-1133">Transmembrane helix</keyword>